<keyword evidence="1" id="KW-0472">Membrane</keyword>
<accession>A0A368TVF9</accession>
<evidence type="ECO:0008006" key="4">
    <source>
        <dbReference type="Google" id="ProtNLM"/>
    </source>
</evidence>
<protein>
    <recommendedName>
        <fullName evidence="4">Holin</fullName>
    </recommendedName>
</protein>
<sequence>MRHLDPTAAFTVLLASIFGAQLSAVIGPYAVIILAATTGAGWGLGRCPPMTRAQGLWYFLKLNCTALLVTVPIASGVQHMLGWQEANWLLVPVGLLVGGVGNSWPKVGEWFVTWLGRLLEKRTGTEQPPKKDD</sequence>
<feature type="transmembrane region" description="Helical" evidence="1">
    <location>
        <begin position="56"/>
        <end position="74"/>
    </location>
</feature>
<gene>
    <name evidence="2" type="ORF">DU506_17100</name>
</gene>
<reference evidence="2 3" key="1">
    <citation type="submission" date="2018-07" db="EMBL/GenBank/DDBJ databases">
        <title>Halomonas rutogse sp. nov., isolated from Lake TangqianCo on Tibetan Plateau.</title>
        <authorList>
            <person name="Lu H."/>
            <person name="Xing P."/>
            <person name="Wu Q."/>
        </authorList>
    </citation>
    <scope>NUCLEOTIDE SEQUENCE [LARGE SCALE GENOMIC DNA]</scope>
    <source>
        <strain evidence="2 3">TQ8S</strain>
    </source>
</reference>
<comment type="caution">
    <text evidence="2">The sequence shown here is derived from an EMBL/GenBank/DDBJ whole genome shotgun (WGS) entry which is preliminary data.</text>
</comment>
<dbReference type="AlphaFoldDB" id="A0A368TVF9"/>
<evidence type="ECO:0000256" key="1">
    <source>
        <dbReference type="SAM" id="Phobius"/>
    </source>
</evidence>
<dbReference type="RefSeq" id="WP_114488099.1">
    <property type="nucleotide sequence ID" value="NZ_QPIJ01000054.1"/>
</dbReference>
<organism evidence="2 3">
    <name type="scientific">Vreelandella rituensis</name>
    <dbReference type="NCBI Taxonomy" id="2282306"/>
    <lineage>
        <taxon>Bacteria</taxon>
        <taxon>Pseudomonadati</taxon>
        <taxon>Pseudomonadota</taxon>
        <taxon>Gammaproteobacteria</taxon>
        <taxon>Oceanospirillales</taxon>
        <taxon>Halomonadaceae</taxon>
        <taxon>Vreelandella</taxon>
    </lineage>
</organism>
<keyword evidence="1" id="KW-0812">Transmembrane</keyword>
<dbReference type="Proteomes" id="UP000253204">
    <property type="component" value="Unassembled WGS sequence"/>
</dbReference>
<keyword evidence="1" id="KW-1133">Transmembrane helix</keyword>
<name>A0A368TVF9_9GAMM</name>
<dbReference type="EMBL" id="QPIJ01000054">
    <property type="protein sequence ID" value="RCV87123.1"/>
    <property type="molecule type" value="Genomic_DNA"/>
</dbReference>
<evidence type="ECO:0000313" key="3">
    <source>
        <dbReference type="Proteomes" id="UP000253204"/>
    </source>
</evidence>
<proteinExistence type="predicted"/>
<keyword evidence="3" id="KW-1185">Reference proteome</keyword>
<feature type="transmembrane region" description="Helical" evidence="1">
    <location>
        <begin position="12"/>
        <end position="36"/>
    </location>
</feature>
<evidence type="ECO:0000313" key="2">
    <source>
        <dbReference type="EMBL" id="RCV87123.1"/>
    </source>
</evidence>